<dbReference type="SUPFAM" id="SSF57756">
    <property type="entry name" value="Retrovirus zinc finger-like domains"/>
    <property type="match status" value="1"/>
</dbReference>
<keyword evidence="3" id="KW-0862">Zinc</keyword>
<evidence type="ECO:0000313" key="9">
    <source>
        <dbReference type="Proteomes" id="UP001235939"/>
    </source>
</evidence>
<dbReference type="Gene3D" id="4.10.60.10">
    <property type="entry name" value="Zinc finger, CCHC-type"/>
    <property type="match status" value="1"/>
</dbReference>
<dbReference type="InterPro" id="IPR041588">
    <property type="entry name" value="Integrase_H2C2"/>
</dbReference>
<keyword evidence="1" id="KW-0645">Protease</keyword>
<keyword evidence="9" id="KW-1185">Reference proteome</keyword>
<gene>
    <name evidence="8" type="ORF">LAZ67_5004328</name>
</gene>
<dbReference type="InterPro" id="IPR025724">
    <property type="entry name" value="GAG-pre-integrase_dom"/>
</dbReference>
<dbReference type="InterPro" id="IPR021109">
    <property type="entry name" value="Peptidase_aspartic_dom_sf"/>
</dbReference>
<sequence>MDPETELRRIKRLGLSLEKLAKEIEENADDYFELDAISKKIVKIKQQLEQAYEYFIGIRDTDELLLEIEELTDKYSKLEVKILRFTQHIHNDANLPLSNNAVNKNYANLPKLELPFFDGKLENWISFSNVFKTTIIDNSQLTNIVKLQYLKTCLKGKALILVNHIPITENNFVLAWDLLEKRYDNKRDLIFNLIQRIIYLPKLTIESSTQLLFLVDNSYEIIRSLETLGYKLDELSNIIIGKILSDKLDKTTKRSWNMTVDNNHIPTCSELLKFIENYAEALNTSETEKGLPLIKRSMKLQVHNLTKANCFLCQQEHGIYLCPTFLDMEPIERRKKVKQLKLCFNCLRNNHSVNQCRSEFKCRKCQGKHNTLIHIDANVHRFKEHTVGIPAIEEPDKNKTESRVKESNDALGVTSIHNTTCLMSNQEDSFVLLSTATIMVMNHQGKYQPCRALIDTASQATLITQDCLKKLNLEPSRTRVELAGIGGQILDKPNGVINLNFTSHFNISRIFKTNALVVDKVTSYMPYLKFEEHQFDHLQGLQLADPQYQYTAPIDILLGADIAFSLFKGAIKYGHEGQPKAIKTLLGWLLFGEIKTFQKKSRNYQKLHTFNCTLNNWEPIFSLWEEELKTKPDPFEDDFNEIHFKTTHERETTGRYIVRLPFKDPSLLGESKPQAINCFLRMEQILKQQPQVYQTYKDFMQEYLVLGHMNEVKGNGNDHKAFYLPHHPIIKEKSSTTKLRVVFNASSKTTTGYGPSTLPLRLKGLTASSELLMEQQKLLELLEGLEIKPNVVSSDSNSESSLQNWKSKDVKARMLLSQAIELKFLQPLMNCTSASQMWQKLLAIHEQKCEFTIGLLWQQFFDARLTSETISDYIAKIENISAQISQMGGTITEDQKVAKILNTLPSSMRYFVAAWESLDPKAQTLDNLTARLLIEETRNQQSGSSKQDEALLHRQARTKPKDTQRSFQDAKKNTKCHYCHKIGHWSRECRKRLANEKNKSKNLHDSKGSSSDYGLILYDNQVEPNDIWYADSGASCSMTFRREWFKTYTPFTSDHPIYLGDNSTLLAEGMGDIEIQAYVDGGWYNTYIRNVLYSPQLKKNLYSLSTSTRRGFNVIIKHDKLHIFMDNDLKAVGVRHDGLYRMLFKVTSSSQGYITSENKLQLWHERLAHLPVATLREMATKGLVDGLQPQDLEGEFFFCEGCQLGKAHRKSCYPSDGKNYQLDVTFDEKATPDRESTKPKEIIFQINSAPDESPVATANIPVQEMPPVSDISSHPMITRSKVSNSQCNFALADEPSNYIDAITSSDSERWKLAMDEEIDALNKNKTWTLERLADGHKPIGCKWVYKIKTESDGTIQRFKARLVAKGYSQIKNVDYFDTFSPVVRYDSLRILLSHAASERMFLKQFDVKTAFLNGELGKLVYLEQPEGYKRDDNSCYRLHKSLYGLKQSSRNWNKKFTNFLYSHNFKTSDADPCIFIGTHNDSNVILALYVDDGIILSKDKEAIAIIMDELEHAFDITSGSINFFVGLQIEQSEDRASIFIHQSSYIDKILSKFNMADCIPASVPMDPSVILTKQDCPTPEQKENMPKFPFREAVGSLMFASCVSRPDITYAVSQVSKFLEYPGPAHCTTVKNIFRYLKGTPHMGILFTGQDQLVGYSDSDFARDVDSRKSTTGYAFVMNGGTVSWASQRQPIIALSTTESEYIAACSAAKELIWIRRLLQGIGCDITKETELYIDNQAAIKLVENPVFHKRTKHIDVRYHFIRSKHEEGELKVHHVCSSEQLADIMTKPLPRNKFHYLRGLLNILDREGTLWAAKLTWDEPIPVRLQESWKALQNDLASLHQVQIPRWIGLFEPAIYEIHGFADASQRAYAAMVYIKIIHNSSIHEVYLLAAKTRVATLKPTTTPRMELCASLLLAQLTRLVCTAMSLNINKVTLWSDSTIVLSWLASEHSRWKPYVSNRVKDIQELLPCRWMHVKGEDNPADLASRGTSLDQLLDHELWWHGPPWEKSGALSIEEIETSFNRIIRCAQQVDYYIDLKQLEAFQPLSGKSHLIKLNPFLDKGGLLRVGGRLNNALLSFDQKHPIILPKAHYITQLVIRHYHERLLHAGVQLTLSAIREKYWIPSGRCLVKQILFKCIKCARIRTKAVQQLMGNLPTSRTNWTRPFTKTGIDFAGPVIVKTSNMRNARCDKAYIALFICMFSKAIHIELVSNLTTEAFLVALRRFIGRRGRPAEINTDNATNFVGAYEDLRKLFNSNTHDFASSEEIKWNFIPPSSPHFGGLWEAGIKSVKYHLRRIVGKSKLTFEELTTVLTQIEACLNSIPLCPITDDPEDLNALTAGHFLIGMPLTAVPSIVREGGSSLKGRWLLVEQIKTDFWKRWSCEYFSRLQNRLKWLKPVDNIKIGTLVLLKEDNLPPLKWRMGRINQVYPGEDGLVRVVSVKTADGDLRRAVAK</sequence>
<protein>
    <submittedName>
        <fullName evidence="8">Uncharacterized protein</fullName>
    </submittedName>
</protein>
<reference evidence="8 9" key="1">
    <citation type="submission" date="2022-01" db="EMBL/GenBank/DDBJ databases">
        <title>A chromosomal length assembly of Cordylochernes scorpioides.</title>
        <authorList>
            <person name="Zeh D."/>
            <person name="Zeh J."/>
        </authorList>
    </citation>
    <scope>NUCLEOTIDE SEQUENCE [LARGE SCALE GENOMIC DNA]</scope>
    <source>
        <strain evidence="8">IN4F17</strain>
        <tissue evidence="8">Whole Body</tissue>
    </source>
</reference>
<dbReference type="InterPro" id="IPR054722">
    <property type="entry name" value="PolX-like_BBD"/>
</dbReference>
<dbReference type="Gene3D" id="1.10.340.70">
    <property type="match status" value="1"/>
</dbReference>
<dbReference type="CDD" id="cd09272">
    <property type="entry name" value="RNase_HI_RT_Ty1"/>
    <property type="match status" value="1"/>
</dbReference>
<dbReference type="InterPro" id="IPR036875">
    <property type="entry name" value="Znf_CCHC_sf"/>
</dbReference>
<evidence type="ECO:0000256" key="1">
    <source>
        <dbReference type="ARBA" id="ARBA00022750"/>
    </source>
</evidence>
<dbReference type="InterPro" id="IPR001995">
    <property type="entry name" value="Peptidase_A2_cat"/>
</dbReference>
<feature type="domain" description="Peptidase A2" evidence="6">
    <location>
        <begin position="450"/>
        <end position="487"/>
    </location>
</feature>
<keyword evidence="3" id="KW-0863">Zinc-finger</keyword>
<keyword evidence="4" id="KW-0175">Coiled coil</keyword>
<dbReference type="InterPro" id="IPR008042">
    <property type="entry name" value="Retrotrans_Pao"/>
</dbReference>
<dbReference type="Pfam" id="PF03564">
    <property type="entry name" value="DUF1759"/>
    <property type="match status" value="1"/>
</dbReference>
<evidence type="ECO:0000256" key="4">
    <source>
        <dbReference type="SAM" id="Coils"/>
    </source>
</evidence>
<proteinExistence type="predicted"/>
<dbReference type="InterPro" id="IPR036397">
    <property type="entry name" value="RNaseH_sf"/>
</dbReference>
<dbReference type="PROSITE" id="PS50158">
    <property type="entry name" value="ZF_CCHC"/>
    <property type="match status" value="1"/>
</dbReference>
<evidence type="ECO:0000259" key="6">
    <source>
        <dbReference type="PROSITE" id="PS50175"/>
    </source>
</evidence>
<dbReference type="PROSITE" id="PS50994">
    <property type="entry name" value="INTEGRASE"/>
    <property type="match status" value="1"/>
</dbReference>
<dbReference type="Pfam" id="PF05380">
    <property type="entry name" value="Peptidase_A17"/>
    <property type="match status" value="1"/>
</dbReference>
<evidence type="ECO:0000256" key="3">
    <source>
        <dbReference type="PROSITE-ProRule" id="PRU00047"/>
    </source>
</evidence>
<dbReference type="SUPFAM" id="SSF56672">
    <property type="entry name" value="DNA/RNA polymerases"/>
    <property type="match status" value="1"/>
</dbReference>
<dbReference type="PROSITE" id="PS50175">
    <property type="entry name" value="ASP_PROT_RETROV"/>
    <property type="match status" value="1"/>
</dbReference>
<evidence type="ECO:0000256" key="2">
    <source>
        <dbReference type="ARBA" id="ARBA00022801"/>
    </source>
</evidence>
<dbReference type="Gene3D" id="2.40.70.10">
    <property type="entry name" value="Acid Proteases"/>
    <property type="match status" value="1"/>
</dbReference>
<dbReference type="Gene3D" id="3.30.420.10">
    <property type="entry name" value="Ribonuclease H-like superfamily/Ribonuclease H"/>
    <property type="match status" value="1"/>
</dbReference>
<dbReference type="Pfam" id="PF07727">
    <property type="entry name" value="RVT_2"/>
    <property type="match status" value="1"/>
</dbReference>
<dbReference type="InterPro" id="IPR040676">
    <property type="entry name" value="DUF5641"/>
</dbReference>
<keyword evidence="1" id="KW-0064">Aspartyl protease</keyword>
<evidence type="ECO:0000259" key="7">
    <source>
        <dbReference type="PROSITE" id="PS50994"/>
    </source>
</evidence>
<dbReference type="Pfam" id="PF17921">
    <property type="entry name" value="Integrase_H2C2"/>
    <property type="match status" value="1"/>
</dbReference>
<dbReference type="InterPro" id="IPR005312">
    <property type="entry name" value="DUF1759"/>
</dbReference>
<dbReference type="Pfam" id="PF14223">
    <property type="entry name" value="Retrotran_gag_2"/>
    <property type="match status" value="1"/>
</dbReference>
<feature type="domain" description="Integrase catalytic" evidence="7">
    <location>
        <begin position="2160"/>
        <end position="2346"/>
    </location>
</feature>
<accession>A0ABY6KHZ0</accession>
<keyword evidence="3" id="KW-0479">Metal-binding</keyword>
<organism evidence="8 9">
    <name type="scientific">Cordylochernes scorpioides</name>
    <dbReference type="NCBI Taxonomy" id="51811"/>
    <lineage>
        <taxon>Eukaryota</taxon>
        <taxon>Metazoa</taxon>
        <taxon>Ecdysozoa</taxon>
        <taxon>Arthropoda</taxon>
        <taxon>Chelicerata</taxon>
        <taxon>Arachnida</taxon>
        <taxon>Pseudoscorpiones</taxon>
        <taxon>Cheliferoidea</taxon>
        <taxon>Chernetidae</taxon>
        <taxon>Cordylochernes</taxon>
    </lineage>
</organism>
<feature type="coiled-coil region" evidence="4">
    <location>
        <begin position="61"/>
        <end position="88"/>
    </location>
</feature>
<dbReference type="PANTHER" id="PTHR47331">
    <property type="entry name" value="PHD-TYPE DOMAIN-CONTAINING PROTEIN"/>
    <property type="match status" value="1"/>
</dbReference>
<dbReference type="InterPro" id="IPR013103">
    <property type="entry name" value="RVT_2"/>
</dbReference>
<dbReference type="SMART" id="SM00343">
    <property type="entry name" value="ZnF_C2HC"/>
    <property type="match status" value="2"/>
</dbReference>
<feature type="domain" description="CCHC-type" evidence="5">
    <location>
        <begin position="975"/>
        <end position="991"/>
    </location>
</feature>
<dbReference type="Pfam" id="PF18701">
    <property type="entry name" value="DUF5641"/>
    <property type="match status" value="1"/>
</dbReference>
<dbReference type="InterPro" id="IPR001878">
    <property type="entry name" value="Znf_CCHC"/>
</dbReference>
<evidence type="ECO:0000313" key="8">
    <source>
        <dbReference type="EMBL" id="UYV68441.1"/>
    </source>
</evidence>
<dbReference type="InterPro" id="IPR043502">
    <property type="entry name" value="DNA/RNA_pol_sf"/>
</dbReference>
<dbReference type="InterPro" id="IPR012337">
    <property type="entry name" value="RNaseH-like_sf"/>
</dbReference>
<dbReference type="InterPro" id="IPR001584">
    <property type="entry name" value="Integrase_cat-core"/>
</dbReference>
<dbReference type="EMBL" id="CP092867">
    <property type="protein sequence ID" value="UYV68441.1"/>
    <property type="molecule type" value="Genomic_DNA"/>
</dbReference>
<evidence type="ECO:0000259" key="5">
    <source>
        <dbReference type="PROSITE" id="PS50158"/>
    </source>
</evidence>
<dbReference type="Pfam" id="PF13976">
    <property type="entry name" value="gag_pre-integrs"/>
    <property type="match status" value="1"/>
</dbReference>
<keyword evidence="2" id="KW-0378">Hydrolase</keyword>
<dbReference type="SUPFAM" id="SSF53098">
    <property type="entry name" value="Ribonuclease H-like"/>
    <property type="match status" value="1"/>
</dbReference>
<dbReference type="CDD" id="cd00303">
    <property type="entry name" value="retropepsin_like"/>
    <property type="match status" value="1"/>
</dbReference>
<feature type="non-terminal residue" evidence="8">
    <location>
        <position position="1"/>
    </location>
</feature>
<dbReference type="Pfam" id="PF22936">
    <property type="entry name" value="Pol_BBD"/>
    <property type="match status" value="1"/>
</dbReference>
<dbReference type="Proteomes" id="UP001235939">
    <property type="component" value="Chromosome 05"/>
</dbReference>
<name>A0ABY6KHZ0_9ARAC</name>